<dbReference type="PANTHER" id="PTHR10083">
    <property type="entry name" value="KUNITZ-TYPE PROTEASE INHIBITOR-RELATED"/>
    <property type="match status" value="1"/>
</dbReference>
<dbReference type="SUPFAM" id="SSF57362">
    <property type="entry name" value="BPTI-like"/>
    <property type="match status" value="1"/>
</dbReference>
<dbReference type="InterPro" id="IPR002223">
    <property type="entry name" value="Kunitz_BPTI"/>
</dbReference>
<reference evidence="4" key="1">
    <citation type="submission" date="2019-07" db="EMBL/GenBank/DDBJ databases">
        <title>Annotation for the trematode Paragonimus miyazaki's.</title>
        <authorList>
            <person name="Choi Y.-J."/>
        </authorList>
    </citation>
    <scope>NUCLEOTIDE SEQUENCE</scope>
    <source>
        <strain evidence="4">Japan</strain>
    </source>
</reference>
<feature type="signal peptide" evidence="2">
    <location>
        <begin position="1"/>
        <end position="20"/>
    </location>
</feature>
<feature type="chain" id="PRO_5035758649" description="BPTI/Kunitz inhibitor domain-containing protein" evidence="2">
    <location>
        <begin position="21"/>
        <end position="90"/>
    </location>
</feature>
<feature type="domain" description="BPTI/Kunitz inhibitor" evidence="3">
    <location>
        <begin position="30"/>
        <end position="80"/>
    </location>
</feature>
<dbReference type="InterPro" id="IPR050098">
    <property type="entry name" value="TFPI/VKTCI-like"/>
</dbReference>
<proteinExistence type="predicted"/>
<sequence length="90" mass="10341">MNCRVLIVVSFVALLWSALGEQNEAVEDPCLLPIDEGVCRALIKQFAYDWEIDDCVQFYYGGCGGNENRFDTKEECEKRCITSERVVYFD</sequence>
<dbReference type="GO" id="GO:0004867">
    <property type="term" value="F:serine-type endopeptidase inhibitor activity"/>
    <property type="evidence" value="ECO:0007669"/>
    <property type="project" value="InterPro"/>
</dbReference>
<evidence type="ECO:0000259" key="3">
    <source>
        <dbReference type="PROSITE" id="PS50279"/>
    </source>
</evidence>
<keyword evidence="2" id="KW-0732">Signal</keyword>
<comment type="caution">
    <text evidence="4">The sequence shown here is derived from an EMBL/GenBank/DDBJ whole genome shotgun (WGS) entry which is preliminary data.</text>
</comment>
<accession>A0A8S9YV67</accession>
<evidence type="ECO:0000313" key="5">
    <source>
        <dbReference type="Proteomes" id="UP000822476"/>
    </source>
</evidence>
<evidence type="ECO:0000313" key="4">
    <source>
        <dbReference type="EMBL" id="KAF7253126.1"/>
    </source>
</evidence>
<organism evidence="4 5">
    <name type="scientific">Paragonimus skrjabini miyazakii</name>
    <dbReference type="NCBI Taxonomy" id="59628"/>
    <lineage>
        <taxon>Eukaryota</taxon>
        <taxon>Metazoa</taxon>
        <taxon>Spiralia</taxon>
        <taxon>Lophotrochozoa</taxon>
        <taxon>Platyhelminthes</taxon>
        <taxon>Trematoda</taxon>
        <taxon>Digenea</taxon>
        <taxon>Plagiorchiida</taxon>
        <taxon>Troglotremata</taxon>
        <taxon>Troglotrematidae</taxon>
        <taxon>Paragonimus</taxon>
    </lineage>
</organism>
<name>A0A8S9YV67_9TREM</name>
<dbReference type="GO" id="GO:0005615">
    <property type="term" value="C:extracellular space"/>
    <property type="evidence" value="ECO:0007669"/>
    <property type="project" value="TreeGrafter"/>
</dbReference>
<dbReference type="InterPro" id="IPR036880">
    <property type="entry name" value="Kunitz_BPTI_sf"/>
</dbReference>
<dbReference type="SMART" id="SM00131">
    <property type="entry name" value="KU"/>
    <property type="match status" value="1"/>
</dbReference>
<dbReference type="EMBL" id="JTDE01004643">
    <property type="protein sequence ID" value="KAF7253126.1"/>
    <property type="molecule type" value="Genomic_DNA"/>
</dbReference>
<protein>
    <recommendedName>
        <fullName evidence="3">BPTI/Kunitz inhibitor domain-containing protein</fullName>
    </recommendedName>
</protein>
<dbReference type="Pfam" id="PF00014">
    <property type="entry name" value="Kunitz_BPTI"/>
    <property type="match status" value="1"/>
</dbReference>
<dbReference type="FunFam" id="4.10.410.10:FF:000020">
    <property type="entry name" value="Collagen, type VI, alpha 3"/>
    <property type="match status" value="1"/>
</dbReference>
<keyword evidence="1" id="KW-1015">Disulfide bond</keyword>
<evidence type="ECO:0000256" key="1">
    <source>
        <dbReference type="ARBA" id="ARBA00023157"/>
    </source>
</evidence>
<dbReference type="PRINTS" id="PR00759">
    <property type="entry name" value="BASICPTASE"/>
</dbReference>
<dbReference type="Gene3D" id="4.10.410.10">
    <property type="entry name" value="Pancreatic trypsin inhibitor Kunitz domain"/>
    <property type="match status" value="1"/>
</dbReference>
<dbReference type="PANTHER" id="PTHR10083:SF374">
    <property type="entry name" value="BPTI_KUNITZ INHIBITOR DOMAIN-CONTAINING PROTEIN"/>
    <property type="match status" value="1"/>
</dbReference>
<dbReference type="OrthoDB" id="4473401at2759"/>
<dbReference type="PROSITE" id="PS00280">
    <property type="entry name" value="BPTI_KUNITZ_1"/>
    <property type="match status" value="1"/>
</dbReference>
<dbReference type="PROSITE" id="PS50279">
    <property type="entry name" value="BPTI_KUNITZ_2"/>
    <property type="match status" value="1"/>
</dbReference>
<keyword evidence="5" id="KW-1185">Reference proteome</keyword>
<gene>
    <name evidence="4" type="ORF">EG68_08139</name>
</gene>
<dbReference type="CDD" id="cd00109">
    <property type="entry name" value="Kunitz-type"/>
    <property type="match status" value="1"/>
</dbReference>
<dbReference type="Proteomes" id="UP000822476">
    <property type="component" value="Unassembled WGS sequence"/>
</dbReference>
<dbReference type="InterPro" id="IPR020901">
    <property type="entry name" value="Prtase_inh_Kunz-CS"/>
</dbReference>
<evidence type="ECO:0000256" key="2">
    <source>
        <dbReference type="SAM" id="SignalP"/>
    </source>
</evidence>
<dbReference type="AlphaFoldDB" id="A0A8S9YV67"/>